<dbReference type="EMBL" id="QREI01000036">
    <property type="protein sequence ID" value="REE06910.1"/>
    <property type="molecule type" value="Genomic_DNA"/>
</dbReference>
<keyword evidence="1" id="KW-0812">Transmembrane</keyword>
<organism evidence="2 3">
    <name type="scientific">Winogradskyella pacifica</name>
    <dbReference type="NCBI Taxonomy" id="664642"/>
    <lineage>
        <taxon>Bacteria</taxon>
        <taxon>Pseudomonadati</taxon>
        <taxon>Bacteroidota</taxon>
        <taxon>Flavobacteriia</taxon>
        <taxon>Flavobacteriales</taxon>
        <taxon>Flavobacteriaceae</taxon>
        <taxon>Winogradskyella</taxon>
    </lineage>
</organism>
<gene>
    <name evidence="2" type="ORF">DFQ09_1363</name>
</gene>
<comment type="caution">
    <text evidence="2">The sequence shown here is derived from an EMBL/GenBank/DDBJ whole genome shotgun (WGS) entry which is preliminary data.</text>
</comment>
<evidence type="ECO:0000256" key="1">
    <source>
        <dbReference type="SAM" id="Phobius"/>
    </source>
</evidence>
<feature type="transmembrane region" description="Helical" evidence="1">
    <location>
        <begin position="67"/>
        <end position="83"/>
    </location>
</feature>
<feature type="transmembrane region" description="Helical" evidence="1">
    <location>
        <begin position="34"/>
        <end position="55"/>
    </location>
</feature>
<evidence type="ECO:0000313" key="3">
    <source>
        <dbReference type="Proteomes" id="UP000256919"/>
    </source>
</evidence>
<dbReference type="RefSeq" id="WP_147298385.1">
    <property type="nucleotide sequence ID" value="NZ_QREI01000036.1"/>
</dbReference>
<keyword evidence="1" id="KW-0472">Membrane</keyword>
<dbReference type="OrthoDB" id="9856802at2"/>
<protein>
    <submittedName>
        <fullName evidence="2">Uncharacterized protein</fullName>
    </submittedName>
</protein>
<dbReference type="AlphaFoldDB" id="A0A3D9LJG5"/>
<evidence type="ECO:0000313" key="2">
    <source>
        <dbReference type="EMBL" id="REE06910.1"/>
    </source>
</evidence>
<reference evidence="2 3" key="1">
    <citation type="submission" date="2018-07" db="EMBL/GenBank/DDBJ databases">
        <title>Genomic Encyclopedia of Type Strains, Phase III (KMG-III): the genomes of soil and plant-associated and newly described type strains.</title>
        <authorList>
            <person name="Whitman W."/>
        </authorList>
    </citation>
    <scope>NUCLEOTIDE SEQUENCE [LARGE SCALE GENOMIC DNA]</scope>
    <source>
        <strain evidence="2 3">CECT 7948</strain>
    </source>
</reference>
<keyword evidence="3" id="KW-1185">Reference proteome</keyword>
<accession>A0A3D9LJG5</accession>
<dbReference type="Proteomes" id="UP000256919">
    <property type="component" value="Unassembled WGS sequence"/>
</dbReference>
<sequence>MHLKLIFAHILIFIISIFGFTYLYEYVGNGTLEIIYAVFHLTIVLILYLVSGFLATDKTQLFDLKKYYIIALIGFIIWLSAVLNSPTDLNWKNGNDGILWLIYKMYISGIETPFNFSDGFSISTKNIKLEIGMLLILTIIPSLLQAYGGFLKIKRNKKTLPNTV</sequence>
<proteinExistence type="predicted"/>
<feature type="transmembrane region" description="Helical" evidence="1">
    <location>
        <begin position="5"/>
        <end position="22"/>
    </location>
</feature>
<name>A0A3D9LJG5_9FLAO</name>
<feature type="transmembrane region" description="Helical" evidence="1">
    <location>
        <begin position="131"/>
        <end position="150"/>
    </location>
</feature>
<keyword evidence="1" id="KW-1133">Transmembrane helix</keyword>